<gene>
    <name evidence="1" type="ORF">LP092_15060</name>
</gene>
<evidence type="ECO:0000313" key="1">
    <source>
        <dbReference type="EMBL" id="UZA04795.1"/>
    </source>
</evidence>
<organism evidence="1 2">
    <name type="scientific">Moraxella bovis</name>
    <dbReference type="NCBI Taxonomy" id="476"/>
    <lineage>
        <taxon>Bacteria</taxon>
        <taxon>Pseudomonadati</taxon>
        <taxon>Pseudomonadota</taxon>
        <taxon>Gammaproteobacteria</taxon>
        <taxon>Moraxellales</taxon>
        <taxon>Moraxellaceae</taxon>
        <taxon>Moraxella</taxon>
    </lineage>
</organism>
<keyword evidence="1" id="KW-0614">Plasmid</keyword>
<evidence type="ECO:0000313" key="2">
    <source>
        <dbReference type="Proteomes" id="UP001163632"/>
    </source>
</evidence>
<protein>
    <submittedName>
        <fullName evidence="1">Recombinase RecT</fullName>
    </submittedName>
</protein>
<reference evidence="1" key="1">
    <citation type="journal article" date="2022" name="BMC Microbiol.">
        <title>Whole genome sequencing of Moraxella bovis strains from North America reveals two genotypes with different genetic determinants.</title>
        <authorList>
            <person name="Wynn E.L."/>
            <person name="Hille M.M."/>
            <person name="Loy J.D."/>
            <person name="Schuller G."/>
            <person name="Kuhn K.L."/>
            <person name="Dickey A.M."/>
            <person name="Bono J.L."/>
            <person name="Clawson M.L."/>
        </authorList>
    </citation>
    <scope>NUCLEOTIDE SEQUENCE</scope>
    <source>
        <strain evidence="1">SAM102599</strain>
    </source>
</reference>
<keyword evidence="2" id="KW-1185">Reference proteome</keyword>
<dbReference type="Pfam" id="PF03837">
    <property type="entry name" value="RecT"/>
    <property type="match status" value="1"/>
</dbReference>
<dbReference type="EMBL" id="CP087831">
    <property type="protein sequence ID" value="UZA04795.1"/>
    <property type="molecule type" value="Genomic_DNA"/>
</dbReference>
<name>A0ABY6MB40_MORBO</name>
<dbReference type="RefSeq" id="WP_264697386.1">
    <property type="nucleotide sequence ID" value="NZ_CP087831.1"/>
</dbReference>
<dbReference type="NCBIfam" id="TIGR00616">
    <property type="entry name" value="rect"/>
    <property type="match status" value="1"/>
</dbReference>
<accession>A0ABY6MB40</accession>
<geneLocation type="plasmid" evidence="1 2">
    <name>unnamed1</name>
</geneLocation>
<sequence length="318" mass="35698">MNLISKYLQDTKIQTGLSERFLKSGVNMNMGVFQSNVLELMRSTPDLSKATPESVVAACLAATMMGLKFDKNQGQAYVIPYYNKKTDSTVAQLQIGWRGYKSLAIQSGKYKRIGVTEVYDFDDDEAIYKRLYAFVPPIKGSDNQIIGYVAAYELSDGYTESHFMSVKELNDHYAIYASGSEIWKKHPGAMRKKTVLRHLLRAGAPLGGCENQNYVNQGLSADGKAVSFDDETGFAIIEGQYQDNTQYESQASHTQMQGTATNIPKMSPNTKQFEKILATLHKTPDEQKAQYHQDILHKYVLSDEQFDALSAVVVNYHY</sequence>
<proteinExistence type="predicted"/>
<dbReference type="InterPro" id="IPR018330">
    <property type="entry name" value="RecT_fam"/>
</dbReference>
<dbReference type="Proteomes" id="UP001163632">
    <property type="component" value="Plasmid unnamed1"/>
</dbReference>
<dbReference type="InterPro" id="IPR004590">
    <property type="entry name" value="ssDNA_annealing_RecT"/>
</dbReference>